<organism evidence="12 13">
    <name type="scientific">Intrasporangium oryzae NRRL B-24470</name>
    <dbReference type="NCBI Taxonomy" id="1386089"/>
    <lineage>
        <taxon>Bacteria</taxon>
        <taxon>Bacillati</taxon>
        <taxon>Actinomycetota</taxon>
        <taxon>Actinomycetes</taxon>
        <taxon>Micrococcales</taxon>
        <taxon>Intrasporangiaceae</taxon>
        <taxon>Intrasporangium</taxon>
    </lineage>
</organism>
<evidence type="ECO:0000256" key="2">
    <source>
        <dbReference type="ARBA" id="ARBA00006742"/>
    </source>
</evidence>
<dbReference type="PANTHER" id="PTHR33909:SF1">
    <property type="entry name" value="SEC TRANSLOCON ACCESSORY COMPLEX SUBUNIT YAJC"/>
    <property type="match status" value="1"/>
</dbReference>
<dbReference type="PANTHER" id="PTHR33909">
    <property type="entry name" value="SEC TRANSLOCON ACCESSORY COMPLEX SUBUNIT YAJC"/>
    <property type="match status" value="1"/>
</dbReference>
<keyword evidence="3" id="KW-0813">Transport</keyword>
<proteinExistence type="inferred from homology"/>
<keyword evidence="7 11" id="KW-1133">Transmembrane helix</keyword>
<dbReference type="GO" id="GO:0005886">
    <property type="term" value="C:plasma membrane"/>
    <property type="evidence" value="ECO:0007669"/>
    <property type="project" value="UniProtKB-SubCell"/>
</dbReference>
<accession>W9G8T2</accession>
<dbReference type="RefSeq" id="WP_051510448.1">
    <property type="nucleotide sequence ID" value="NZ_AWSA01000019.1"/>
</dbReference>
<keyword evidence="9 11" id="KW-0472">Membrane</keyword>
<dbReference type="GO" id="GO:0015031">
    <property type="term" value="P:protein transport"/>
    <property type="evidence" value="ECO:0007669"/>
    <property type="project" value="UniProtKB-KW"/>
</dbReference>
<keyword evidence="8" id="KW-0811">Translocation</keyword>
<dbReference type="STRING" id="1386089.N865_15325"/>
<evidence type="ECO:0000313" key="13">
    <source>
        <dbReference type="Proteomes" id="UP000019489"/>
    </source>
</evidence>
<keyword evidence="4" id="KW-1003">Cell membrane</keyword>
<evidence type="ECO:0000256" key="8">
    <source>
        <dbReference type="ARBA" id="ARBA00023010"/>
    </source>
</evidence>
<feature type="transmembrane region" description="Helical" evidence="11">
    <location>
        <begin position="16"/>
        <end position="35"/>
    </location>
</feature>
<reference evidence="12 13" key="1">
    <citation type="submission" date="2013-08" db="EMBL/GenBank/DDBJ databases">
        <title>Intrasporangium oryzae NRRL B-24470.</title>
        <authorList>
            <person name="Liu H."/>
            <person name="Wang G."/>
        </authorList>
    </citation>
    <scope>NUCLEOTIDE SEQUENCE [LARGE SCALE GENOMIC DNA]</scope>
    <source>
        <strain evidence="12 13">NRRL B-24470</strain>
    </source>
</reference>
<dbReference type="eggNOG" id="COG1862">
    <property type="taxonomic scope" value="Bacteria"/>
</dbReference>
<keyword evidence="13" id="KW-1185">Reference proteome</keyword>
<evidence type="ECO:0000313" key="12">
    <source>
        <dbReference type="EMBL" id="EWT01657.1"/>
    </source>
</evidence>
<dbReference type="InterPro" id="IPR003849">
    <property type="entry name" value="Preprotein_translocase_YajC"/>
</dbReference>
<evidence type="ECO:0000256" key="5">
    <source>
        <dbReference type="ARBA" id="ARBA00022692"/>
    </source>
</evidence>
<evidence type="ECO:0000256" key="6">
    <source>
        <dbReference type="ARBA" id="ARBA00022927"/>
    </source>
</evidence>
<sequence length="117" mass="12328">MGTIGTLAPAATSSSGAGGLLILALPLLLIGWLFWTNSRRVRQMRSFSESLNVGDQVVTSSGIFGTIRQLDASTAWLEVSEGTIIRFDRRALAMKQAEVASSPATSEGSTEAPETGQ</sequence>
<comment type="caution">
    <text evidence="12">The sequence shown here is derived from an EMBL/GenBank/DDBJ whole genome shotgun (WGS) entry which is preliminary data.</text>
</comment>
<comment type="subcellular location">
    <subcellularLocation>
        <location evidence="1">Cell membrane</location>
        <topology evidence="1">Single-pass membrane protein</topology>
    </subcellularLocation>
</comment>
<evidence type="ECO:0000256" key="4">
    <source>
        <dbReference type="ARBA" id="ARBA00022475"/>
    </source>
</evidence>
<dbReference type="SMART" id="SM01323">
    <property type="entry name" value="YajC"/>
    <property type="match status" value="1"/>
</dbReference>
<evidence type="ECO:0000256" key="9">
    <source>
        <dbReference type="ARBA" id="ARBA00023136"/>
    </source>
</evidence>
<evidence type="ECO:0000256" key="3">
    <source>
        <dbReference type="ARBA" id="ARBA00022448"/>
    </source>
</evidence>
<gene>
    <name evidence="12" type="ORF">N865_15325</name>
</gene>
<keyword evidence="5 11" id="KW-0812">Transmembrane</keyword>
<feature type="region of interest" description="Disordered" evidence="10">
    <location>
        <begin position="98"/>
        <end position="117"/>
    </location>
</feature>
<dbReference type="Proteomes" id="UP000019489">
    <property type="component" value="Unassembled WGS sequence"/>
</dbReference>
<protein>
    <submittedName>
        <fullName evidence="12">Protein export protein SecD</fullName>
    </submittedName>
</protein>
<dbReference type="AlphaFoldDB" id="W9G8T2"/>
<dbReference type="OrthoDB" id="2200301at2"/>
<dbReference type="Pfam" id="PF02699">
    <property type="entry name" value="YajC"/>
    <property type="match status" value="1"/>
</dbReference>
<comment type="similarity">
    <text evidence="2">Belongs to the YajC family.</text>
</comment>
<evidence type="ECO:0000256" key="7">
    <source>
        <dbReference type="ARBA" id="ARBA00022989"/>
    </source>
</evidence>
<dbReference type="EMBL" id="AWSA01000019">
    <property type="protein sequence ID" value="EWT01657.1"/>
    <property type="molecule type" value="Genomic_DNA"/>
</dbReference>
<evidence type="ECO:0000256" key="11">
    <source>
        <dbReference type="SAM" id="Phobius"/>
    </source>
</evidence>
<evidence type="ECO:0000256" key="10">
    <source>
        <dbReference type="SAM" id="MobiDB-lite"/>
    </source>
</evidence>
<evidence type="ECO:0000256" key="1">
    <source>
        <dbReference type="ARBA" id="ARBA00004162"/>
    </source>
</evidence>
<name>W9G8T2_9MICO</name>
<keyword evidence="6" id="KW-0653">Protein transport</keyword>